<dbReference type="EMBL" id="CP001842">
    <property type="protein sequence ID" value="ADB95738.1"/>
    <property type="molecule type" value="Genomic_DNA"/>
</dbReference>
<dbReference type="OrthoDB" id="557974at2"/>
<protein>
    <submittedName>
        <fullName evidence="1">Uncharacterized protein</fullName>
    </submittedName>
</protein>
<organism evidence="2">
    <name type="scientific">Atelocyanobacterium thalassa (isolate ALOHA)</name>
    <dbReference type="NCBI Taxonomy" id="1453429"/>
    <lineage>
        <taxon>Bacteria</taxon>
        <taxon>Bacillati</taxon>
        <taxon>Cyanobacteriota</taxon>
        <taxon>Cyanophyceae</taxon>
        <taxon>Oscillatoriophycideae</taxon>
        <taxon>Chroococcales</taxon>
        <taxon>Aphanothecaceae</taxon>
        <taxon>Candidatus Atelocyanobacterium</taxon>
        <taxon>Candidatus Atelocyanobacterium thalassae</taxon>
    </lineage>
</organism>
<accession>D3EQI8</accession>
<evidence type="ECO:0000313" key="1">
    <source>
        <dbReference type="EMBL" id="ADB95738.1"/>
    </source>
</evidence>
<gene>
    <name evidence="1" type="ordered locus">UCYN_10630</name>
</gene>
<dbReference type="KEGG" id="cyu:UCYN_10630"/>
<sequence length="154" mass="17401">MSTNNLFLDTPDLTNNDYCIFGLATCFLKNDGKFDEIKIIEPIPSSALEIILKGIPTSYEFICAMTIGEIIIDEKLTKTVHFPEEAKFCDLFIERTVASARTYKRNPNICSKISLGSTKKNLNFSLEKKRVLNTMVTVSAEDNVKQHSHTNDIF</sequence>
<evidence type="ECO:0000313" key="2">
    <source>
        <dbReference type="Proteomes" id="UP000001405"/>
    </source>
</evidence>
<dbReference type="HOGENOM" id="CLU_1702265_0_0_3"/>
<keyword evidence="2" id="KW-1185">Reference proteome</keyword>
<dbReference type="PATRIC" id="fig|713887.8.peg.995"/>
<dbReference type="RefSeq" id="WP_012954425.1">
    <property type="nucleotide sequence ID" value="NC_013771.1"/>
</dbReference>
<dbReference type="Proteomes" id="UP000001405">
    <property type="component" value="Chromosome"/>
</dbReference>
<name>D3EQI8_ATETH</name>
<dbReference type="AlphaFoldDB" id="D3EQI8"/>
<reference evidence="1 2" key="1">
    <citation type="journal article" date="2010" name="Nature">
        <title>Metabolic streamlining in an open-ocean nitrogen-fixing cyanobacterium.</title>
        <authorList>
            <person name="Tripp H.J."/>
            <person name="Bench S.R."/>
            <person name="Turk K.A."/>
            <person name="Foster R.A."/>
            <person name="Desany B.A."/>
            <person name="Niazi F."/>
            <person name="Affourtit J.P."/>
            <person name="Zehr J.P."/>
        </authorList>
    </citation>
    <scope>NUCLEOTIDE SEQUENCE [LARGE SCALE GENOMIC DNA]</scope>
    <source>
        <strain evidence="2">ALOHA</strain>
    </source>
</reference>
<proteinExistence type="predicted"/>
<dbReference type="STRING" id="1453429.UCYN_10630"/>